<dbReference type="Gene3D" id="1.25.40.10">
    <property type="entry name" value="Tetratricopeptide repeat domain"/>
    <property type="match status" value="1"/>
</dbReference>
<dbReference type="InterPro" id="IPR052769">
    <property type="entry name" value="TPR_domain_protein"/>
</dbReference>
<accession>A0A8J2SCK9</accession>
<dbReference type="Proteomes" id="UP000789595">
    <property type="component" value="Unassembled WGS sequence"/>
</dbReference>
<gene>
    <name evidence="1" type="ORF">PECAL_1P16170</name>
</gene>
<sequence>MEDAAVEALKARVTGGDLDPGLLRQLADALDAQTTKEKRRRLLRTGGRVRAPRGVGREPCLVSDYDGGDSVDVVYDDGGEGTVEASKASSLLDFEMDESACGDASELKRRGNALFGEKDWVNAAAHYERALKVLKRPPTTGARVLINANSQLRCGTLSDVSTKTVDVMYDDGVDEDDLDRRRVILVVNDAELQCSLYLNLAKCGLKVNRLRDSTSAATLAGGLANSTEELKARFLCSARVVRGRANLAQKKLRHALRDADVALELNASDAGALALKRDAERAKKLALRENKKLAKEVTQWVETAQGKFTENGGDAGDCAQQ</sequence>
<organism evidence="1 2">
    <name type="scientific">Pelagomonas calceolata</name>
    <dbReference type="NCBI Taxonomy" id="35677"/>
    <lineage>
        <taxon>Eukaryota</taxon>
        <taxon>Sar</taxon>
        <taxon>Stramenopiles</taxon>
        <taxon>Ochrophyta</taxon>
        <taxon>Pelagophyceae</taxon>
        <taxon>Pelagomonadales</taxon>
        <taxon>Pelagomonadaceae</taxon>
        <taxon>Pelagomonas</taxon>
    </lineage>
</organism>
<dbReference type="InterPro" id="IPR011990">
    <property type="entry name" value="TPR-like_helical_dom_sf"/>
</dbReference>
<evidence type="ECO:0000313" key="1">
    <source>
        <dbReference type="EMBL" id="CAH0365191.1"/>
    </source>
</evidence>
<name>A0A8J2SCK9_9STRA</name>
<dbReference type="PANTHER" id="PTHR46014:SF1">
    <property type="entry name" value="TETRATRICOPEPTIDE REPEAT PROTEIN 1"/>
    <property type="match status" value="1"/>
</dbReference>
<protein>
    <submittedName>
        <fullName evidence="1">Uncharacterized protein</fullName>
    </submittedName>
</protein>
<dbReference type="SMART" id="SM00028">
    <property type="entry name" value="TPR"/>
    <property type="match status" value="2"/>
</dbReference>
<dbReference type="EMBL" id="CAKKNE010000001">
    <property type="protein sequence ID" value="CAH0365191.1"/>
    <property type="molecule type" value="Genomic_DNA"/>
</dbReference>
<evidence type="ECO:0000313" key="2">
    <source>
        <dbReference type="Proteomes" id="UP000789595"/>
    </source>
</evidence>
<comment type="caution">
    <text evidence="1">The sequence shown here is derived from an EMBL/GenBank/DDBJ whole genome shotgun (WGS) entry which is preliminary data.</text>
</comment>
<dbReference type="OrthoDB" id="207024at2759"/>
<keyword evidence="2" id="KW-1185">Reference proteome</keyword>
<dbReference type="InterPro" id="IPR019734">
    <property type="entry name" value="TPR_rpt"/>
</dbReference>
<reference evidence="1" key="1">
    <citation type="submission" date="2021-11" db="EMBL/GenBank/DDBJ databases">
        <authorList>
            <consortium name="Genoscope - CEA"/>
            <person name="William W."/>
        </authorList>
    </citation>
    <scope>NUCLEOTIDE SEQUENCE</scope>
</reference>
<proteinExistence type="predicted"/>
<dbReference type="AlphaFoldDB" id="A0A8J2SCK9"/>
<dbReference type="PANTHER" id="PTHR46014">
    <property type="entry name" value="TETRATRICOPEPTIDE REPEAT PROTEIN 1"/>
    <property type="match status" value="1"/>
</dbReference>
<dbReference type="SUPFAM" id="SSF48452">
    <property type="entry name" value="TPR-like"/>
    <property type="match status" value="1"/>
</dbReference>